<dbReference type="RefSeq" id="WP_148971793.1">
    <property type="nucleotide sequence ID" value="NZ_CP043316.1"/>
</dbReference>
<dbReference type="KEGG" id="cpri:FZC34_02000"/>
<evidence type="ECO:0000313" key="1">
    <source>
        <dbReference type="EMBL" id="QEK38672.1"/>
    </source>
</evidence>
<gene>
    <name evidence="1" type="ORF">FZC34_02000</name>
</gene>
<dbReference type="EMBL" id="CP043316">
    <property type="protein sequence ID" value="QEK38672.1"/>
    <property type="molecule type" value="Genomic_DNA"/>
</dbReference>
<dbReference type="Proteomes" id="UP000325004">
    <property type="component" value="Chromosome"/>
</dbReference>
<reference evidence="1 2" key="1">
    <citation type="submission" date="2019-08" db="EMBL/GenBank/DDBJ databases">
        <title>Highly reduced genomes of protist endosymbionts show evolutionary convergence.</title>
        <authorList>
            <person name="George E."/>
            <person name="Husnik F."/>
            <person name="Tashyreva D."/>
            <person name="Prokopchuk G."/>
            <person name="Horak A."/>
            <person name="Kwong W.K."/>
            <person name="Lukes J."/>
            <person name="Keeling P.J."/>
        </authorList>
    </citation>
    <scope>NUCLEOTIDE SEQUENCE [LARGE SCALE GENOMIC DNA]</scope>
    <source>
        <strain evidence="1">1604LC</strain>
    </source>
</reference>
<organism evidence="1 2">
    <name type="scientific">Candidatus Cytomitobacter primus</name>
    <dbReference type="NCBI Taxonomy" id="2066024"/>
    <lineage>
        <taxon>Bacteria</taxon>
        <taxon>Pseudomonadati</taxon>
        <taxon>Pseudomonadota</taxon>
        <taxon>Alphaproteobacteria</taxon>
        <taxon>Holosporales</taxon>
        <taxon>Holosporaceae</taxon>
        <taxon>Candidatus Cytomitobacter</taxon>
    </lineage>
</organism>
<sequence length="105" mass="12000">MSKTFMCVSFITCVLNSTNDGQFKSQYVNVGEDGIVNITMPKINGPTAESTPFTFNPSEWEGPFLDKKRDMYYYTNKTSNTDVNMQYKGISGYIMGLIEKYNMNR</sequence>
<evidence type="ECO:0000313" key="2">
    <source>
        <dbReference type="Proteomes" id="UP000325004"/>
    </source>
</evidence>
<keyword evidence="2" id="KW-1185">Reference proteome</keyword>
<accession>A0A5C0UH82</accession>
<proteinExistence type="predicted"/>
<name>A0A5C0UH82_9PROT</name>
<protein>
    <submittedName>
        <fullName evidence="1">Uncharacterized protein</fullName>
    </submittedName>
</protein>
<dbReference type="AlphaFoldDB" id="A0A5C0UH82"/>